<dbReference type="GO" id="GO:0034244">
    <property type="term" value="P:negative regulation of transcription elongation by RNA polymerase II"/>
    <property type="evidence" value="ECO:0007669"/>
    <property type="project" value="InterPro"/>
</dbReference>
<evidence type="ECO:0000313" key="7">
    <source>
        <dbReference type="Proteomes" id="UP000824120"/>
    </source>
</evidence>
<dbReference type="PANTHER" id="PTHR33304">
    <property type="match status" value="1"/>
</dbReference>
<evidence type="ECO:0000256" key="4">
    <source>
        <dbReference type="ARBA" id="ARBA00023015"/>
    </source>
</evidence>
<dbReference type="AlphaFoldDB" id="A0A9J5W619"/>
<keyword evidence="7" id="KW-1185">Reference proteome</keyword>
<dbReference type="PANTHER" id="PTHR33304:SF41">
    <property type="entry name" value="ZINC FINGER PHD-TYPE DOMAIN-CONTAINING PROTEIN"/>
    <property type="match status" value="1"/>
</dbReference>
<organism evidence="6 7">
    <name type="scientific">Solanum commersonii</name>
    <name type="common">Commerson's wild potato</name>
    <name type="synonym">Commerson's nightshade</name>
    <dbReference type="NCBI Taxonomy" id="4109"/>
    <lineage>
        <taxon>Eukaryota</taxon>
        <taxon>Viridiplantae</taxon>
        <taxon>Streptophyta</taxon>
        <taxon>Embryophyta</taxon>
        <taxon>Tracheophyta</taxon>
        <taxon>Spermatophyta</taxon>
        <taxon>Magnoliopsida</taxon>
        <taxon>eudicotyledons</taxon>
        <taxon>Gunneridae</taxon>
        <taxon>Pentapetalae</taxon>
        <taxon>asterids</taxon>
        <taxon>lamiids</taxon>
        <taxon>Solanales</taxon>
        <taxon>Solanaceae</taxon>
        <taxon>Solanoideae</taxon>
        <taxon>Solaneae</taxon>
        <taxon>Solanum</taxon>
    </lineage>
</organism>
<dbReference type="Proteomes" id="UP000824120">
    <property type="component" value="Chromosome 12"/>
</dbReference>
<keyword evidence="3" id="KW-0862">Zinc</keyword>
<dbReference type="GO" id="GO:0140566">
    <property type="term" value="F:histone reader activity"/>
    <property type="evidence" value="ECO:0007669"/>
    <property type="project" value="InterPro"/>
</dbReference>
<evidence type="ECO:0000256" key="5">
    <source>
        <dbReference type="ARBA" id="ARBA00023163"/>
    </source>
</evidence>
<name>A0A9J5W619_SOLCO</name>
<sequence length="297" mass="34212">MNLQRIVRVLCNQRNIVSFLRQHINRKGGADRKARYLPIEEALVLTSRIKKYGSPINTVSSRLVSTKSIKFSKPKAKLIYFYSSIQFDVAYASAILEHRTPDVVNESRMINSPMTHHCDHALVPSWKYCILGYWEAAPVDWCCEECDIRKGVMFSPRGLKESKLHESTKNCQSTVQPKKHSKFPRRQHINWEKEVRTGKTRYLPIEEALVLSSRIKKYGSPPINTVSSRLVSTKSIKFSKPKAKLIYFYSSIQFDVAYASAILEHRTPDVVNESRMINSPMTHHCDHALVPSWKYPS</sequence>
<comment type="caution">
    <text evidence="6">The sequence shown here is derived from an EMBL/GenBank/DDBJ whole genome shotgun (WGS) entry which is preliminary data.</text>
</comment>
<dbReference type="EMBL" id="JACXVP010000012">
    <property type="protein sequence ID" value="KAG5570510.1"/>
    <property type="molecule type" value="Genomic_DNA"/>
</dbReference>
<keyword evidence="1" id="KW-0479">Metal-binding</keyword>
<evidence type="ECO:0000256" key="3">
    <source>
        <dbReference type="ARBA" id="ARBA00022833"/>
    </source>
</evidence>
<dbReference type="GO" id="GO:0008270">
    <property type="term" value="F:zinc ion binding"/>
    <property type="evidence" value="ECO:0007669"/>
    <property type="project" value="UniProtKB-KW"/>
</dbReference>
<dbReference type="OrthoDB" id="1305340at2759"/>
<keyword evidence="2" id="KW-0863">Zinc-finger</keyword>
<evidence type="ECO:0000256" key="1">
    <source>
        <dbReference type="ARBA" id="ARBA00022723"/>
    </source>
</evidence>
<reference evidence="6 7" key="1">
    <citation type="submission" date="2020-09" db="EMBL/GenBank/DDBJ databases">
        <title>De no assembly of potato wild relative species, Solanum commersonii.</title>
        <authorList>
            <person name="Cho K."/>
        </authorList>
    </citation>
    <scope>NUCLEOTIDE SEQUENCE [LARGE SCALE GENOMIC DNA]</scope>
    <source>
        <strain evidence="6">LZ3.2</strain>
        <tissue evidence="6">Leaf</tissue>
    </source>
</reference>
<accession>A0A9J5W619</accession>
<keyword evidence="4" id="KW-0805">Transcription regulation</keyword>
<evidence type="ECO:0000256" key="2">
    <source>
        <dbReference type="ARBA" id="ARBA00022771"/>
    </source>
</evidence>
<keyword evidence="5" id="KW-0804">Transcription</keyword>
<evidence type="ECO:0000313" key="6">
    <source>
        <dbReference type="EMBL" id="KAG5570510.1"/>
    </source>
</evidence>
<protein>
    <submittedName>
        <fullName evidence="6">Uncharacterized protein</fullName>
    </submittedName>
</protein>
<gene>
    <name evidence="6" type="ORF">H5410_060276</name>
</gene>
<proteinExistence type="predicted"/>
<dbReference type="InterPro" id="IPR049914">
    <property type="entry name" value="PHD1-3/5-6"/>
</dbReference>